<dbReference type="EMBL" id="JACJUU010000014">
    <property type="protein sequence ID" value="MBC2770884.1"/>
    <property type="molecule type" value="Genomic_DNA"/>
</dbReference>
<feature type="transmembrane region" description="Helical" evidence="1">
    <location>
        <begin position="12"/>
        <end position="38"/>
    </location>
</feature>
<evidence type="ECO:0000313" key="3">
    <source>
        <dbReference type="EMBL" id="MBC2770884.1"/>
    </source>
</evidence>
<dbReference type="Pfam" id="PF09834">
    <property type="entry name" value="DUF2061"/>
    <property type="match status" value="1"/>
</dbReference>
<gene>
    <name evidence="3" type="ORF">GTU67_13290</name>
</gene>
<dbReference type="InterPro" id="IPR018638">
    <property type="entry name" value="DUF2061_membrane"/>
</dbReference>
<proteinExistence type="predicted"/>
<keyword evidence="4" id="KW-1185">Reference proteome</keyword>
<evidence type="ECO:0000256" key="1">
    <source>
        <dbReference type="SAM" id="Phobius"/>
    </source>
</evidence>
<name>A0A842HSX1_9BURK</name>
<organism evidence="3 4">
    <name type="scientific">Pusillimonas minor</name>
    <dbReference type="NCBI Taxonomy" id="2697024"/>
    <lineage>
        <taxon>Bacteria</taxon>
        <taxon>Pseudomonadati</taxon>
        <taxon>Pseudomonadota</taxon>
        <taxon>Betaproteobacteria</taxon>
        <taxon>Burkholderiales</taxon>
        <taxon>Alcaligenaceae</taxon>
        <taxon>Pusillimonas</taxon>
    </lineage>
</organism>
<keyword evidence="1" id="KW-0812">Transmembrane</keyword>
<keyword evidence="1" id="KW-1133">Transmembrane helix</keyword>
<evidence type="ECO:0000313" key="4">
    <source>
        <dbReference type="Proteomes" id="UP000545386"/>
    </source>
</evidence>
<sequence length="72" mass="8098">MMIVLEKTSQVLLHMGVAFGVTYAMTGSVMTGGLAALVEPICNVALLPLHERVWRRIKTKWRVPFPQWSRAC</sequence>
<keyword evidence="1" id="KW-0472">Membrane</keyword>
<dbReference type="Proteomes" id="UP000545386">
    <property type="component" value="Unassembled WGS sequence"/>
</dbReference>
<protein>
    <submittedName>
        <fullName evidence="3">DUF2061 domain-containing protein</fullName>
    </submittedName>
</protein>
<feature type="domain" description="DUF2061" evidence="2">
    <location>
        <begin position="9"/>
        <end position="54"/>
    </location>
</feature>
<reference evidence="3 4" key="1">
    <citation type="submission" date="2020-08" db="EMBL/GenBank/DDBJ databases">
        <title>Paraeoetvoesia sp. YC-7-48 draft genome sequence.</title>
        <authorList>
            <person name="Yao L."/>
        </authorList>
    </citation>
    <scope>NUCLEOTIDE SEQUENCE [LARGE SCALE GENOMIC DNA]</scope>
    <source>
        <strain evidence="4">YC-7-48</strain>
    </source>
</reference>
<comment type="caution">
    <text evidence="3">The sequence shown here is derived from an EMBL/GenBank/DDBJ whole genome shotgun (WGS) entry which is preliminary data.</text>
</comment>
<evidence type="ECO:0000259" key="2">
    <source>
        <dbReference type="Pfam" id="PF09834"/>
    </source>
</evidence>
<accession>A0A842HSX1</accession>
<dbReference type="AlphaFoldDB" id="A0A842HSX1"/>